<organism evidence="2 3">
    <name type="scientific">Clostridium sulfidigenes</name>
    <dbReference type="NCBI Taxonomy" id="318464"/>
    <lineage>
        <taxon>Bacteria</taxon>
        <taxon>Bacillati</taxon>
        <taxon>Bacillota</taxon>
        <taxon>Clostridia</taxon>
        <taxon>Eubacteriales</taxon>
        <taxon>Clostridiaceae</taxon>
        <taxon>Clostridium</taxon>
    </lineage>
</organism>
<dbReference type="Proteomes" id="UP000028542">
    <property type="component" value="Unassembled WGS sequence"/>
</dbReference>
<dbReference type="eggNOG" id="COG1695">
    <property type="taxonomic scope" value="Bacteria"/>
</dbReference>
<dbReference type="RefSeq" id="WP_035128840.1">
    <property type="nucleotide sequence ID" value="NZ_JPMD01000001.1"/>
</dbReference>
<dbReference type="AlphaFoldDB" id="A0A084JI61"/>
<gene>
    <name evidence="2" type="ORF">IO99_00210</name>
</gene>
<feature type="domain" description="Transcription regulator PadR N-terminal" evidence="1">
    <location>
        <begin position="22"/>
        <end position="85"/>
    </location>
</feature>
<protein>
    <recommendedName>
        <fullName evidence="1">Transcription regulator PadR N-terminal domain-containing protein</fullName>
    </recommendedName>
</protein>
<keyword evidence="3" id="KW-1185">Reference proteome</keyword>
<reference evidence="2 3" key="1">
    <citation type="submission" date="2014-07" db="EMBL/GenBank/DDBJ databases">
        <title>Draft genome of Clostridium sulfidigenes 113A isolated from sediments associated with methane hydrate from Krishna Godavari basin.</title>
        <authorList>
            <person name="Honkalas V.S."/>
            <person name="Dabir A.P."/>
            <person name="Arora P."/>
            <person name="Dhakephalkar P.K."/>
        </authorList>
    </citation>
    <scope>NUCLEOTIDE SEQUENCE [LARGE SCALE GENOMIC DNA]</scope>
    <source>
        <strain evidence="2 3">113A</strain>
    </source>
</reference>
<dbReference type="InterPro" id="IPR036388">
    <property type="entry name" value="WH-like_DNA-bd_sf"/>
</dbReference>
<comment type="caution">
    <text evidence="2">The sequence shown here is derived from an EMBL/GenBank/DDBJ whole genome shotgun (WGS) entry which is preliminary data.</text>
</comment>
<evidence type="ECO:0000313" key="2">
    <source>
        <dbReference type="EMBL" id="KEZ88645.1"/>
    </source>
</evidence>
<dbReference type="InterPro" id="IPR052509">
    <property type="entry name" value="Metal_resp_DNA-bind_regulator"/>
</dbReference>
<dbReference type="PANTHER" id="PTHR33169:SF13">
    <property type="entry name" value="PADR-FAMILY TRANSCRIPTIONAL REGULATOR"/>
    <property type="match status" value="1"/>
</dbReference>
<dbReference type="InterPro" id="IPR005149">
    <property type="entry name" value="Tscrpt_reg_PadR_N"/>
</dbReference>
<dbReference type="EMBL" id="JPMD01000001">
    <property type="protein sequence ID" value="KEZ88645.1"/>
    <property type="molecule type" value="Genomic_DNA"/>
</dbReference>
<sequence length="106" mass="12575">MEDKYKPLTESTYYVMTAFLYEKHGYAIKMFLEDKTHGRISLGPGTLYGIINKLNEKNYLTPIEDDENDKRNSYELTDEGKEVLKNEYERIKEIYTFGERFIGKKL</sequence>
<name>A0A084JI61_9CLOT</name>
<dbReference type="PANTHER" id="PTHR33169">
    <property type="entry name" value="PADR-FAMILY TRANSCRIPTIONAL REGULATOR"/>
    <property type="match status" value="1"/>
</dbReference>
<dbReference type="Gene3D" id="1.10.10.10">
    <property type="entry name" value="Winged helix-like DNA-binding domain superfamily/Winged helix DNA-binding domain"/>
    <property type="match status" value="1"/>
</dbReference>
<proteinExistence type="predicted"/>
<dbReference type="InterPro" id="IPR036390">
    <property type="entry name" value="WH_DNA-bd_sf"/>
</dbReference>
<dbReference type="Pfam" id="PF03551">
    <property type="entry name" value="PadR"/>
    <property type="match status" value="1"/>
</dbReference>
<evidence type="ECO:0000313" key="3">
    <source>
        <dbReference type="Proteomes" id="UP000028542"/>
    </source>
</evidence>
<evidence type="ECO:0000259" key="1">
    <source>
        <dbReference type="Pfam" id="PF03551"/>
    </source>
</evidence>
<dbReference type="STRING" id="318464.IO99_00210"/>
<accession>A0A084JI61</accession>
<dbReference type="SUPFAM" id="SSF46785">
    <property type="entry name" value="Winged helix' DNA-binding domain"/>
    <property type="match status" value="1"/>
</dbReference>